<evidence type="ECO:0000256" key="4">
    <source>
        <dbReference type="SAM" id="MobiDB-lite"/>
    </source>
</evidence>
<evidence type="ECO:0000313" key="6">
    <source>
        <dbReference type="EMBL" id="GBG24496.1"/>
    </source>
</evidence>
<feature type="repeat" description="TPR" evidence="3">
    <location>
        <begin position="160"/>
        <end position="193"/>
    </location>
</feature>
<keyword evidence="2 3" id="KW-0802">TPR repeat</keyword>
<dbReference type="AlphaFoldDB" id="A0A2R5G0D7"/>
<dbReference type="PANTHER" id="PTHR44227:SF3">
    <property type="entry name" value="PROTEIN O-MANNOSYL-TRANSFERASE TMTC4"/>
    <property type="match status" value="1"/>
</dbReference>
<keyword evidence="7" id="KW-1185">Reference proteome</keyword>
<dbReference type="Gene3D" id="1.25.40.10">
    <property type="entry name" value="Tetratricopeptide repeat domain"/>
    <property type="match status" value="1"/>
</dbReference>
<evidence type="ECO:0000259" key="5">
    <source>
        <dbReference type="PROSITE" id="PS50042"/>
    </source>
</evidence>
<dbReference type="InterPro" id="IPR018490">
    <property type="entry name" value="cNMP-bd_dom_sf"/>
</dbReference>
<dbReference type="EMBL" id="BEYU01000006">
    <property type="protein sequence ID" value="GBG24496.1"/>
    <property type="molecule type" value="Genomic_DNA"/>
</dbReference>
<dbReference type="InterPro" id="IPR014710">
    <property type="entry name" value="RmlC-like_jellyroll"/>
</dbReference>
<gene>
    <name evidence="6" type="ORF">FCC1311_007142</name>
</gene>
<dbReference type="InterPro" id="IPR000595">
    <property type="entry name" value="cNMP-bd_dom"/>
</dbReference>
<dbReference type="PROSITE" id="PS50005">
    <property type="entry name" value="TPR"/>
    <property type="match status" value="2"/>
</dbReference>
<name>A0A2R5G0D7_9STRA</name>
<feature type="compositionally biased region" description="Polar residues" evidence="4">
    <location>
        <begin position="1"/>
        <end position="21"/>
    </location>
</feature>
<dbReference type="OrthoDB" id="418911at2759"/>
<feature type="domain" description="Cyclic nucleotide-binding" evidence="5">
    <location>
        <begin position="472"/>
        <end position="542"/>
    </location>
</feature>
<reference evidence="6 7" key="1">
    <citation type="submission" date="2017-12" db="EMBL/GenBank/DDBJ databases">
        <title>Sequencing, de novo assembly and annotation of complete genome of a new Thraustochytrid species, strain FCC1311.</title>
        <authorList>
            <person name="Sedici K."/>
            <person name="Godart F."/>
            <person name="Aiese Cigliano R."/>
            <person name="Sanseverino W."/>
            <person name="Barakat M."/>
            <person name="Ortet P."/>
            <person name="Marechal E."/>
            <person name="Cagnac O."/>
            <person name="Amato A."/>
        </authorList>
    </citation>
    <scope>NUCLEOTIDE SEQUENCE [LARGE SCALE GENOMIC DNA]</scope>
</reference>
<sequence length="614" mass="68595">MLHLSTQTQSQLERPHQNNSPCEDDFAVNLNKELADMLRKAGPSQTQTVMAVLNEARLREEIGLPAPEPLLEELFELRGEDHSACDIGVRNARYFYDLGWETRCKGDLCGAVALLREAARRDPEDEKTWINLGYLEACIGEFQAARLSFQAAVRLAPLISVVHFNLGVVSLAAGYYQEAVDALDTAIALDASRPEFYRARALAHRRRVIDLGTGKKVKGDFYAASKDYLLVTSTPSRLPPNQHRLNIVSRIDDKDHTDQAELVETAETAAAIPVLDQPEADGSRTRIISFPGLHPLFFEASKFWDQLEFRDTVTLGKHIAIAATEPEERSDEQIQDLARVIHGVAFWQSLPKTLHVEVAHHARLFDLQQGEPLPQGSHCILLRGKLDLVKTHPAVGVPTVIKTCWPGELAETADPSELLQTQVLSPSPEAQWRADDPSSGISLPTPHIQRLLTNYTQSKLAKNLVLLQQFDVFQGFCENTLRALALAMGPERLFTADQVIVAQDAPLRNIGFVLHGKCLLMRRPSTLVAEIGTKDIFNQSLLSPTLVDRRANMSLVCKTKSTVLLLSIKDYYAHTTFEERQCLRKNLSRFARKKPKSNWKAARTKLAPLLAVRR</sequence>
<comment type="caution">
    <text evidence="6">The sequence shown here is derived from an EMBL/GenBank/DDBJ whole genome shotgun (WGS) entry which is preliminary data.</text>
</comment>
<dbReference type="SUPFAM" id="SSF48452">
    <property type="entry name" value="TPR-like"/>
    <property type="match status" value="1"/>
</dbReference>
<dbReference type="Gene3D" id="2.60.120.10">
    <property type="entry name" value="Jelly Rolls"/>
    <property type="match status" value="1"/>
</dbReference>
<accession>A0A2R5G0D7</accession>
<evidence type="ECO:0000256" key="3">
    <source>
        <dbReference type="PROSITE-ProRule" id="PRU00339"/>
    </source>
</evidence>
<dbReference type="PROSITE" id="PS50042">
    <property type="entry name" value="CNMP_BINDING_3"/>
    <property type="match status" value="1"/>
</dbReference>
<feature type="repeat" description="TPR" evidence="3">
    <location>
        <begin position="126"/>
        <end position="159"/>
    </location>
</feature>
<feature type="region of interest" description="Disordered" evidence="4">
    <location>
        <begin position="1"/>
        <end position="23"/>
    </location>
</feature>
<dbReference type="SMART" id="SM00028">
    <property type="entry name" value="TPR"/>
    <property type="match status" value="3"/>
</dbReference>
<dbReference type="InParanoid" id="A0A2R5G0D7"/>
<keyword evidence="1" id="KW-0677">Repeat</keyword>
<dbReference type="InterPro" id="IPR019734">
    <property type="entry name" value="TPR_rpt"/>
</dbReference>
<dbReference type="PANTHER" id="PTHR44227">
    <property type="match status" value="1"/>
</dbReference>
<evidence type="ECO:0000256" key="1">
    <source>
        <dbReference type="ARBA" id="ARBA00022737"/>
    </source>
</evidence>
<dbReference type="InterPro" id="IPR011990">
    <property type="entry name" value="TPR-like_helical_dom_sf"/>
</dbReference>
<evidence type="ECO:0000313" key="7">
    <source>
        <dbReference type="Proteomes" id="UP000241890"/>
    </source>
</evidence>
<protein>
    <submittedName>
        <fullName evidence="6">TPR repeat-containing protein yrrB</fullName>
    </submittedName>
</protein>
<dbReference type="SUPFAM" id="SSF51206">
    <property type="entry name" value="cAMP-binding domain-like"/>
    <property type="match status" value="1"/>
</dbReference>
<evidence type="ECO:0000256" key="2">
    <source>
        <dbReference type="ARBA" id="ARBA00022803"/>
    </source>
</evidence>
<proteinExistence type="predicted"/>
<dbReference type="InterPro" id="IPR052346">
    <property type="entry name" value="O-mannosyl-transferase_TMTC"/>
</dbReference>
<dbReference type="Proteomes" id="UP000241890">
    <property type="component" value="Unassembled WGS sequence"/>
</dbReference>
<organism evidence="6 7">
    <name type="scientific">Hondaea fermentalgiana</name>
    <dbReference type="NCBI Taxonomy" id="2315210"/>
    <lineage>
        <taxon>Eukaryota</taxon>
        <taxon>Sar</taxon>
        <taxon>Stramenopiles</taxon>
        <taxon>Bigyra</taxon>
        <taxon>Labyrinthulomycetes</taxon>
        <taxon>Thraustochytrida</taxon>
        <taxon>Thraustochytriidae</taxon>
        <taxon>Hondaea</taxon>
    </lineage>
</organism>